<dbReference type="EMBL" id="MORL01000026">
    <property type="protein sequence ID" value="OIN56252.1"/>
    <property type="molecule type" value="Genomic_DNA"/>
</dbReference>
<gene>
    <name evidence="1" type="ORF">BLX24_26000</name>
</gene>
<dbReference type="AlphaFoldDB" id="A0A1S2VC32"/>
<organism evidence="1 2">
    <name type="scientific">Arsenicibacter rosenii</name>
    <dbReference type="NCBI Taxonomy" id="1750698"/>
    <lineage>
        <taxon>Bacteria</taxon>
        <taxon>Pseudomonadati</taxon>
        <taxon>Bacteroidota</taxon>
        <taxon>Cytophagia</taxon>
        <taxon>Cytophagales</taxon>
        <taxon>Spirosomataceae</taxon>
        <taxon>Arsenicibacter</taxon>
    </lineage>
</organism>
<evidence type="ECO:0000313" key="1">
    <source>
        <dbReference type="EMBL" id="OIN56252.1"/>
    </source>
</evidence>
<dbReference type="Proteomes" id="UP000181790">
    <property type="component" value="Unassembled WGS sequence"/>
</dbReference>
<accession>A0A1S2VC32</accession>
<keyword evidence="2" id="KW-1185">Reference proteome</keyword>
<name>A0A1S2VC32_9BACT</name>
<sequence>MTPPVSMSDRGRFFFVVVRLKSMDRFLNKYRIPAARADWWNYEQYENHEFVKDGVTTNG</sequence>
<reference evidence="1 2" key="1">
    <citation type="submission" date="2016-10" db="EMBL/GenBank/DDBJ databases">
        <title>Arsenicibacter rosenii gen. nov., sp. nov., an efficient arsenic-methylating bacterium isolated from an arsenic-contaminated paddy soil.</title>
        <authorList>
            <person name="Huang K."/>
        </authorList>
    </citation>
    <scope>NUCLEOTIDE SEQUENCE [LARGE SCALE GENOMIC DNA]</scope>
    <source>
        <strain evidence="1 2">SM-1</strain>
    </source>
</reference>
<evidence type="ECO:0000313" key="2">
    <source>
        <dbReference type="Proteomes" id="UP000181790"/>
    </source>
</evidence>
<protein>
    <submittedName>
        <fullName evidence="1">Uncharacterized protein</fullName>
    </submittedName>
</protein>
<comment type="caution">
    <text evidence="1">The sequence shown here is derived from an EMBL/GenBank/DDBJ whole genome shotgun (WGS) entry which is preliminary data.</text>
</comment>
<proteinExistence type="predicted"/>